<keyword evidence="2" id="KW-0808">Transferase</keyword>
<dbReference type="Gene3D" id="3.40.50.150">
    <property type="entry name" value="Vaccinia Virus protein VP39"/>
    <property type="match status" value="1"/>
</dbReference>
<sequence>MSSQASPPVPSHFLNAKAAEQYENAEKATRPFGKIIVEKSGIAQSIEAGEEVRVLDFACGTGAVIQELYDSVPKEKWGQLKVTGTDFSPAMLEYLDKRAQREGWTGLDTKIVDANMPGFKDDITKALPASTYTHIFISFAVISMPSHTLQRLNSLLRPNGFIAVTSWVIIPWYPVLARTISLMSAPQPYLPSRKEVEDLFCKEWASKSYMGQQLQEAGFPNQSVVTEKKTVRVGSPETFVTTMFFPIGFISKKWWEEDGREDKVQELNSVMKKVTAETAKEDGAVELEFEGIIGWGWKSG</sequence>
<dbReference type="PANTHER" id="PTHR43591:SF110">
    <property type="entry name" value="RHODANESE DOMAIN-CONTAINING PROTEIN"/>
    <property type="match status" value="1"/>
</dbReference>
<name>A0A9Q8Z8U2_CURCL</name>
<evidence type="ECO:0000259" key="1">
    <source>
        <dbReference type="Pfam" id="PF13649"/>
    </source>
</evidence>
<evidence type="ECO:0000313" key="3">
    <source>
        <dbReference type="Proteomes" id="UP001056012"/>
    </source>
</evidence>
<dbReference type="GO" id="GO:0008168">
    <property type="term" value="F:methyltransferase activity"/>
    <property type="evidence" value="ECO:0007669"/>
    <property type="project" value="UniProtKB-KW"/>
</dbReference>
<feature type="domain" description="Methyltransferase" evidence="1">
    <location>
        <begin position="54"/>
        <end position="160"/>
    </location>
</feature>
<keyword evidence="3" id="KW-1185">Reference proteome</keyword>
<evidence type="ECO:0000313" key="2">
    <source>
        <dbReference type="EMBL" id="USP76393.1"/>
    </source>
</evidence>
<reference evidence="2" key="1">
    <citation type="submission" date="2021-12" db="EMBL/GenBank/DDBJ databases">
        <title>Curvularia clavata genome.</title>
        <authorList>
            <person name="Cao Y."/>
        </authorList>
    </citation>
    <scope>NUCLEOTIDE SEQUENCE</scope>
    <source>
        <strain evidence="2">Yc1106</strain>
    </source>
</reference>
<organism evidence="2 3">
    <name type="scientific">Curvularia clavata</name>
    <dbReference type="NCBI Taxonomy" id="95742"/>
    <lineage>
        <taxon>Eukaryota</taxon>
        <taxon>Fungi</taxon>
        <taxon>Dikarya</taxon>
        <taxon>Ascomycota</taxon>
        <taxon>Pezizomycotina</taxon>
        <taxon>Dothideomycetes</taxon>
        <taxon>Pleosporomycetidae</taxon>
        <taxon>Pleosporales</taxon>
        <taxon>Pleosporineae</taxon>
        <taxon>Pleosporaceae</taxon>
        <taxon>Curvularia</taxon>
    </lineage>
</organism>
<dbReference type="CDD" id="cd02440">
    <property type="entry name" value="AdoMet_MTases"/>
    <property type="match status" value="1"/>
</dbReference>
<keyword evidence="2" id="KW-0489">Methyltransferase</keyword>
<dbReference type="GO" id="GO:0032259">
    <property type="term" value="P:methylation"/>
    <property type="evidence" value="ECO:0007669"/>
    <property type="project" value="UniProtKB-KW"/>
</dbReference>
<dbReference type="EMBL" id="CP089275">
    <property type="protein sequence ID" value="USP76393.1"/>
    <property type="molecule type" value="Genomic_DNA"/>
</dbReference>
<dbReference type="AlphaFoldDB" id="A0A9Q8Z8U2"/>
<dbReference type="PANTHER" id="PTHR43591">
    <property type="entry name" value="METHYLTRANSFERASE"/>
    <property type="match status" value="1"/>
</dbReference>
<proteinExistence type="predicted"/>
<gene>
    <name evidence="2" type="ORF">yc1106_03667</name>
</gene>
<dbReference type="InterPro" id="IPR041698">
    <property type="entry name" value="Methyltransf_25"/>
</dbReference>
<dbReference type="SUPFAM" id="SSF53335">
    <property type="entry name" value="S-adenosyl-L-methionine-dependent methyltransferases"/>
    <property type="match status" value="1"/>
</dbReference>
<dbReference type="Pfam" id="PF13649">
    <property type="entry name" value="Methyltransf_25"/>
    <property type="match status" value="1"/>
</dbReference>
<dbReference type="Proteomes" id="UP001056012">
    <property type="component" value="Chromosome 2"/>
</dbReference>
<accession>A0A9Q8Z8U2</accession>
<dbReference type="InterPro" id="IPR029063">
    <property type="entry name" value="SAM-dependent_MTases_sf"/>
</dbReference>
<dbReference type="OrthoDB" id="2013972at2759"/>
<dbReference type="VEuPathDB" id="FungiDB:yc1106_03667"/>
<protein>
    <submittedName>
        <fullName evidence="2">S-adenosyl-L-methionine-dependent methyltransferase</fullName>
    </submittedName>
</protein>